<evidence type="ECO:0000313" key="3">
    <source>
        <dbReference type="Proteomes" id="UP000181985"/>
    </source>
</evidence>
<dbReference type="Gene3D" id="3.30.1460.40">
    <property type="entry name" value="[NiFe]-hydrogenase assembly chaperone, HybE"/>
    <property type="match status" value="1"/>
</dbReference>
<dbReference type="InterPro" id="IPR038530">
    <property type="entry name" value="NiFe-hyd_HybE_sf"/>
</dbReference>
<proteinExistence type="inferred from homology"/>
<gene>
    <name evidence="2" type="ORF">BOX17_15850</name>
</gene>
<reference evidence="3" key="1">
    <citation type="submission" date="2016-11" db="EMBL/GenBank/DDBJ databases">
        <title>Halolamina sediminis sp. nov., an extremely halophilic archaeon isolated from solar salt.</title>
        <authorList>
            <person name="Koh H.-W."/>
            <person name="Rani S."/>
            <person name="Park S.-J."/>
        </authorList>
    </citation>
    <scope>NUCLEOTIDE SEQUENCE [LARGE SCALE GENOMIC DNA]</scope>
    <source>
        <strain evidence="3">Hb3</strain>
    </source>
</reference>
<evidence type="ECO:0000256" key="1">
    <source>
        <dbReference type="ARBA" id="ARBA00006532"/>
    </source>
</evidence>
<dbReference type="RefSeq" id="WP_071946321.1">
    <property type="nucleotide sequence ID" value="NZ_CP018139.1"/>
</dbReference>
<name>A0A1J0VJV8_9GAMM</name>
<keyword evidence="3" id="KW-1185">Reference proteome</keyword>
<evidence type="ECO:0000313" key="2">
    <source>
        <dbReference type="EMBL" id="APE32302.1"/>
    </source>
</evidence>
<dbReference type="KEGG" id="hsi:BOX17_15850"/>
<dbReference type="AlphaFoldDB" id="A0A1J0VJV8"/>
<comment type="similarity">
    <text evidence="1">Belongs to the HupJ family.</text>
</comment>
<evidence type="ECO:0008006" key="4">
    <source>
        <dbReference type="Google" id="ProtNLM"/>
    </source>
</evidence>
<sequence length="144" mass="15656">MQALSADQYARLSRLAEAWTRHYLKAAKGQPHYNPRLGVDALCFQPHTLADGRRGLLGALVTPVSLSLALVIDDEAVATGEASSLTLALPAGRYPFAREPLDGSDGWWRCELLDDLSDVDSLQAASRLAQRLMERVMTPAAPMP</sequence>
<accession>A0A1J0VJV8</accession>
<protein>
    <recommendedName>
        <fullName evidence="4">[NiFe]-hydrogenase assembly, chaperone, HybE</fullName>
    </recommendedName>
</protein>
<dbReference type="InterPro" id="IPR023994">
    <property type="entry name" value="NiFe-hyd_HybE"/>
</dbReference>
<dbReference type="Pfam" id="PF11939">
    <property type="entry name" value="NiFe-hyd_HybE"/>
    <property type="match status" value="1"/>
</dbReference>
<dbReference type="EMBL" id="CP018139">
    <property type="protein sequence ID" value="APE32302.1"/>
    <property type="molecule type" value="Genomic_DNA"/>
</dbReference>
<organism evidence="2 3">
    <name type="scientific">Halomonas aestuarii</name>
    <dbReference type="NCBI Taxonomy" id="1897729"/>
    <lineage>
        <taxon>Bacteria</taxon>
        <taxon>Pseudomonadati</taxon>
        <taxon>Pseudomonadota</taxon>
        <taxon>Gammaproteobacteria</taxon>
        <taxon>Oceanospirillales</taxon>
        <taxon>Halomonadaceae</taxon>
        <taxon>Halomonas</taxon>
    </lineage>
</organism>
<dbReference type="Proteomes" id="UP000181985">
    <property type="component" value="Chromosome"/>
</dbReference>